<dbReference type="SUPFAM" id="SSF82171">
    <property type="entry name" value="DPP6 N-terminal domain-like"/>
    <property type="match status" value="1"/>
</dbReference>
<gene>
    <name evidence="1" type="ORF">AVDCRST_MAG64-1238</name>
</gene>
<proteinExistence type="predicted"/>
<sequence>MGTSRQWKHLGWIALPALCAVLGFVAPVGGQPGDAPPADAAGPLVRVGEVDGRIFNEDRSSFDARGTAFVTRVDGDAVRVWDAGTLKPLTEQLAHPGLKAFVISGDGRTVLTRDDAEMRLWDVATSGVRLVLRPGRGELEFAEVRPDGSRVLTVDADDPLYVNLWQPAGAGARLEKQLKHAGEGSVTSAQFDPSGSRIISHRSASDTFQTHRTGPRYGLGGPFRNTRKHYWYPYVAKLDPRGGQYAIPTYDELLIVDCETGTRAITSQYANGGLYPPRLFFSADGSRISTVIGIGGMKNECHSYSADTGKFQRAFAPGMDTCRLFGPGGGLAICDVHPTANGPDRPAELWDVEAGKVLQRIADEWPRDVSPDTKTVLFHTPANRTSVWRLRDRPS</sequence>
<evidence type="ECO:0000313" key="1">
    <source>
        <dbReference type="EMBL" id="CAA9389715.1"/>
    </source>
</evidence>
<organism evidence="1">
    <name type="scientific">uncultured Phycisphaerae bacterium</name>
    <dbReference type="NCBI Taxonomy" id="904963"/>
    <lineage>
        <taxon>Bacteria</taxon>
        <taxon>Pseudomonadati</taxon>
        <taxon>Planctomycetota</taxon>
        <taxon>Phycisphaerae</taxon>
        <taxon>environmental samples</taxon>
    </lineage>
</organism>
<dbReference type="AlphaFoldDB" id="A0A6J4NJ85"/>
<protein>
    <recommendedName>
        <fullName evidence="2">WD40 repeat domain-containing protein</fullName>
    </recommendedName>
</protein>
<reference evidence="1" key="1">
    <citation type="submission" date="2020-02" db="EMBL/GenBank/DDBJ databases">
        <authorList>
            <person name="Meier V. D."/>
        </authorList>
    </citation>
    <scope>NUCLEOTIDE SEQUENCE</scope>
    <source>
        <strain evidence="1">AVDCRST_MAG64</strain>
    </source>
</reference>
<name>A0A6J4NJ85_9BACT</name>
<evidence type="ECO:0008006" key="2">
    <source>
        <dbReference type="Google" id="ProtNLM"/>
    </source>
</evidence>
<accession>A0A6J4NJ85</accession>
<dbReference type="InterPro" id="IPR015943">
    <property type="entry name" value="WD40/YVTN_repeat-like_dom_sf"/>
</dbReference>
<dbReference type="EMBL" id="CADCUQ010000259">
    <property type="protein sequence ID" value="CAA9389715.1"/>
    <property type="molecule type" value="Genomic_DNA"/>
</dbReference>
<dbReference type="Gene3D" id="2.130.10.10">
    <property type="entry name" value="YVTN repeat-like/Quinoprotein amine dehydrogenase"/>
    <property type="match status" value="1"/>
</dbReference>